<organism evidence="12 13">
    <name type="scientific">Acidihalobacter ferrooxydans</name>
    <dbReference type="NCBI Taxonomy" id="1765967"/>
    <lineage>
        <taxon>Bacteria</taxon>
        <taxon>Pseudomonadati</taxon>
        <taxon>Pseudomonadota</taxon>
        <taxon>Gammaproteobacteria</taxon>
        <taxon>Chromatiales</taxon>
        <taxon>Ectothiorhodospiraceae</taxon>
        <taxon>Acidihalobacter</taxon>
    </lineage>
</organism>
<dbReference type="CDD" id="cd00712">
    <property type="entry name" value="AsnB"/>
    <property type="match status" value="1"/>
</dbReference>
<dbReference type="PANTHER" id="PTHR43284">
    <property type="entry name" value="ASPARAGINE SYNTHETASE (GLUTAMINE-HYDROLYZING)"/>
    <property type="match status" value="1"/>
</dbReference>
<evidence type="ECO:0000256" key="7">
    <source>
        <dbReference type="ARBA" id="ARBA00048741"/>
    </source>
</evidence>
<dbReference type="Proteomes" id="UP000243807">
    <property type="component" value="Chromosome"/>
</dbReference>
<comment type="pathway">
    <text evidence="1">Amino-acid biosynthesis; L-asparagine biosynthesis; L-asparagine from L-aspartate (L-Gln route): step 1/1.</text>
</comment>
<sequence>MCGFVAILAPHSPPTREDMLRHGRALAHRGPDDEGVYLEPEAGLGLAHRRLAILDVSPQGHQPMVSASGRYVIAYNGEIYNHLELRERLRREAPELAFRGGSDTETLLAVVESRGVARALEAINGMFAFALWDRQARCLYLARDRMGEKPLYVGWLGGALVCASELKPLLAGFPADTDDEAMALMLGLGYVPAPRSILRGVFKLPPGHYLRLTMDDAHRPASLDALTAAMRPYWQPEDCLSNPEAPAHPIEQIDRLDHVLKETVRSRMLSDVPLGACLSGGIDSSLVVALMQSQSMDRIRTFTVGFEEAAYDEAPHARRIAGHLGTDHTEIVLPASDALDLIPRLPKIWDEPFGDSSQLPTLLLSQALRRHVTVALSGDGGDELFYGYARYQLARRLWPMYGWLPGGFRRFAARRAATSAQRSFRMWRLSQRLSAPDFDAFYLSVLSMLPDPALFWRDAPALWAQLPDLPASLTDKDARMMLRDQTLYLPDDILVKVDRASMAVGLEMRAPLLDHRVAEFAGALPSSFKHRDGRGKWPLRQLLSRYVPTELFERPKQGFGIPIHDWLRGPLREWANDLLAPESLSSIPQLRAATIRRIWQSHCDGRIDAGYVLWNVLMLMAWQREWRS</sequence>
<dbReference type="CDD" id="cd01991">
    <property type="entry name" value="Asn_synthase_B_C"/>
    <property type="match status" value="1"/>
</dbReference>
<dbReference type="PROSITE" id="PS51278">
    <property type="entry name" value="GATASE_TYPE_2"/>
    <property type="match status" value="1"/>
</dbReference>
<protein>
    <recommendedName>
        <fullName evidence="3">asparagine synthase (glutamine-hydrolyzing)</fullName>
        <ecNumber evidence="3">6.3.5.4</ecNumber>
    </recommendedName>
</protein>
<feature type="active site" description="For GATase activity" evidence="8">
    <location>
        <position position="2"/>
    </location>
</feature>
<evidence type="ECO:0000256" key="2">
    <source>
        <dbReference type="ARBA" id="ARBA00005752"/>
    </source>
</evidence>
<dbReference type="InterPro" id="IPR051786">
    <property type="entry name" value="ASN_synthetase/amidase"/>
</dbReference>
<dbReference type="EMBL" id="CP019434">
    <property type="protein sequence ID" value="APZ43968.1"/>
    <property type="molecule type" value="Genomic_DNA"/>
</dbReference>
<name>A0A1P8UJF2_9GAMM</name>
<proteinExistence type="inferred from homology"/>
<evidence type="ECO:0000256" key="8">
    <source>
        <dbReference type="PIRSR" id="PIRSR001589-1"/>
    </source>
</evidence>
<dbReference type="PANTHER" id="PTHR43284:SF1">
    <property type="entry name" value="ASPARAGINE SYNTHETASE"/>
    <property type="match status" value="1"/>
</dbReference>
<dbReference type="NCBIfam" id="TIGR01536">
    <property type="entry name" value="asn_synth_AEB"/>
    <property type="match status" value="1"/>
</dbReference>
<evidence type="ECO:0000259" key="11">
    <source>
        <dbReference type="PROSITE" id="PS51278"/>
    </source>
</evidence>
<comment type="similarity">
    <text evidence="2">Belongs to the asparagine synthetase family.</text>
</comment>
<dbReference type="GO" id="GO:0006529">
    <property type="term" value="P:asparagine biosynthetic process"/>
    <property type="evidence" value="ECO:0007669"/>
    <property type="project" value="UniProtKB-KW"/>
</dbReference>
<evidence type="ECO:0000256" key="9">
    <source>
        <dbReference type="PIRSR" id="PIRSR001589-2"/>
    </source>
</evidence>
<dbReference type="Pfam" id="PF00733">
    <property type="entry name" value="Asn_synthase"/>
    <property type="match status" value="1"/>
</dbReference>
<evidence type="ECO:0000256" key="4">
    <source>
        <dbReference type="ARBA" id="ARBA00022741"/>
    </source>
</evidence>
<dbReference type="InterPro" id="IPR014729">
    <property type="entry name" value="Rossmann-like_a/b/a_fold"/>
</dbReference>
<feature type="binding site" evidence="9">
    <location>
        <begin position="377"/>
        <end position="378"/>
    </location>
    <ligand>
        <name>ATP</name>
        <dbReference type="ChEBI" id="CHEBI:30616"/>
    </ligand>
</feature>
<dbReference type="GO" id="GO:0004066">
    <property type="term" value="F:asparagine synthase (glutamine-hydrolyzing) activity"/>
    <property type="evidence" value="ECO:0007669"/>
    <property type="project" value="UniProtKB-EC"/>
</dbReference>
<keyword evidence="6 8" id="KW-0315">Glutamine amidotransferase</keyword>
<dbReference type="GO" id="GO:0005524">
    <property type="term" value="F:ATP binding"/>
    <property type="evidence" value="ECO:0007669"/>
    <property type="project" value="UniProtKB-KW"/>
</dbReference>
<evidence type="ECO:0000313" key="13">
    <source>
        <dbReference type="Proteomes" id="UP000243807"/>
    </source>
</evidence>
<dbReference type="SUPFAM" id="SSF56235">
    <property type="entry name" value="N-terminal nucleophile aminohydrolases (Ntn hydrolases)"/>
    <property type="match status" value="1"/>
</dbReference>
<dbReference type="Gene3D" id="3.40.50.620">
    <property type="entry name" value="HUPs"/>
    <property type="match status" value="1"/>
</dbReference>
<comment type="catalytic activity">
    <reaction evidence="7">
        <text>L-aspartate + L-glutamine + ATP + H2O = L-asparagine + L-glutamate + AMP + diphosphate + H(+)</text>
        <dbReference type="Rhea" id="RHEA:12228"/>
        <dbReference type="ChEBI" id="CHEBI:15377"/>
        <dbReference type="ChEBI" id="CHEBI:15378"/>
        <dbReference type="ChEBI" id="CHEBI:29985"/>
        <dbReference type="ChEBI" id="CHEBI:29991"/>
        <dbReference type="ChEBI" id="CHEBI:30616"/>
        <dbReference type="ChEBI" id="CHEBI:33019"/>
        <dbReference type="ChEBI" id="CHEBI:58048"/>
        <dbReference type="ChEBI" id="CHEBI:58359"/>
        <dbReference type="ChEBI" id="CHEBI:456215"/>
        <dbReference type="EC" id="6.3.5.4"/>
    </reaction>
</comment>
<dbReference type="GO" id="GO:0005829">
    <property type="term" value="C:cytosol"/>
    <property type="evidence" value="ECO:0007669"/>
    <property type="project" value="TreeGrafter"/>
</dbReference>
<dbReference type="AlphaFoldDB" id="A0A1P8UJF2"/>
<reference evidence="12 13" key="1">
    <citation type="submission" date="2017-01" db="EMBL/GenBank/DDBJ databases">
        <title>Draft sequence of Acidihalobacter ferrooxidans strain DSM 14175 (strain V8).</title>
        <authorList>
            <person name="Khaleque H.N."/>
            <person name="Ramsay J.P."/>
            <person name="Murphy R.J.T."/>
            <person name="Kaksonen A.H."/>
            <person name="Boxall N.J."/>
            <person name="Watkin E.L.J."/>
        </authorList>
    </citation>
    <scope>NUCLEOTIDE SEQUENCE [LARGE SCALE GENOMIC DNA]</scope>
    <source>
        <strain evidence="12 13">V8</strain>
    </source>
</reference>
<keyword evidence="8" id="KW-0061">Asparagine biosynthesis</keyword>
<evidence type="ECO:0000256" key="10">
    <source>
        <dbReference type="PIRSR" id="PIRSR001589-3"/>
    </source>
</evidence>
<evidence type="ECO:0000313" key="12">
    <source>
        <dbReference type="EMBL" id="APZ43968.1"/>
    </source>
</evidence>
<dbReference type="Gene3D" id="3.60.20.10">
    <property type="entry name" value="Glutamine Phosphoribosylpyrophosphate, subunit 1, domain 1"/>
    <property type="match status" value="1"/>
</dbReference>
<gene>
    <name evidence="12" type="ORF">BW247_13420</name>
</gene>
<feature type="site" description="Important for beta-aspartyl-AMP intermediate formation" evidence="10">
    <location>
        <position position="379"/>
    </location>
</feature>
<dbReference type="RefSeq" id="WP_076837591.1">
    <property type="nucleotide sequence ID" value="NZ_CP019434.1"/>
</dbReference>
<dbReference type="InterPro" id="IPR006426">
    <property type="entry name" value="Asn_synth_AEB"/>
</dbReference>
<dbReference type="InterPro" id="IPR001962">
    <property type="entry name" value="Asn_synthase"/>
</dbReference>
<dbReference type="InterPro" id="IPR029055">
    <property type="entry name" value="Ntn_hydrolases_N"/>
</dbReference>
<feature type="binding site" evidence="9">
    <location>
        <position position="103"/>
    </location>
    <ligand>
        <name>L-glutamine</name>
        <dbReference type="ChEBI" id="CHEBI:58359"/>
    </ligand>
</feature>
<feature type="binding site" evidence="9">
    <location>
        <position position="304"/>
    </location>
    <ligand>
        <name>ATP</name>
        <dbReference type="ChEBI" id="CHEBI:30616"/>
    </ligand>
</feature>
<dbReference type="SUPFAM" id="SSF52402">
    <property type="entry name" value="Adenine nucleotide alpha hydrolases-like"/>
    <property type="match status" value="1"/>
</dbReference>
<keyword evidence="13" id="KW-1185">Reference proteome</keyword>
<dbReference type="STRING" id="1765967.BW247_13420"/>
<evidence type="ECO:0000256" key="5">
    <source>
        <dbReference type="ARBA" id="ARBA00022840"/>
    </source>
</evidence>
<dbReference type="PIRSF" id="PIRSF001589">
    <property type="entry name" value="Asn_synthetase_glu-h"/>
    <property type="match status" value="1"/>
</dbReference>
<dbReference type="Pfam" id="PF13537">
    <property type="entry name" value="GATase_7"/>
    <property type="match status" value="1"/>
</dbReference>
<accession>A0A1P8UJF2</accession>
<evidence type="ECO:0000256" key="6">
    <source>
        <dbReference type="ARBA" id="ARBA00022962"/>
    </source>
</evidence>
<dbReference type="EC" id="6.3.5.4" evidence="3"/>
<evidence type="ECO:0000256" key="1">
    <source>
        <dbReference type="ARBA" id="ARBA00005187"/>
    </source>
</evidence>
<dbReference type="InterPro" id="IPR017932">
    <property type="entry name" value="GATase_2_dom"/>
</dbReference>
<dbReference type="InterPro" id="IPR033738">
    <property type="entry name" value="AsnB_N"/>
</dbReference>
<dbReference type="OrthoDB" id="9763290at2"/>
<dbReference type="KEGG" id="afy:BW247_13420"/>
<keyword evidence="8" id="KW-0028">Amino-acid biosynthesis</keyword>
<keyword evidence="5 9" id="KW-0067">ATP-binding</keyword>
<feature type="domain" description="Glutamine amidotransferase type-2" evidence="11">
    <location>
        <begin position="2"/>
        <end position="215"/>
    </location>
</feature>
<evidence type="ECO:0000256" key="3">
    <source>
        <dbReference type="ARBA" id="ARBA00012737"/>
    </source>
</evidence>
<keyword evidence="4 9" id="KW-0547">Nucleotide-binding</keyword>